<dbReference type="GO" id="GO:0019843">
    <property type="term" value="F:rRNA binding"/>
    <property type="evidence" value="ECO:0007669"/>
    <property type="project" value="UniProtKB-UniRule"/>
</dbReference>
<dbReference type="PANTHER" id="PTHR35562">
    <property type="entry name" value="DNA ENDONUCLEASE SMRA-RELATED"/>
    <property type="match status" value="1"/>
</dbReference>
<keyword evidence="5 6" id="KW-0694">RNA-binding</keyword>
<dbReference type="AlphaFoldDB" id="A0A432W5L1"/>
<comment type="similarity">
    <text evidence="6">Belongs to the SmrB family.</text>
</comment>
<dbReference type="OrthoDB" id="5795446at2"/>
<proteinExistence type="inferred from homology"/>
<dbReference type="HAMAP" id="MF_01042">
    <property type="entry name" value="SmrB"/>
    <property type="match status" value="1"/>
</dbReference>
<evidence type="ECO:0000256" key="3">
    <source>
        <dbReference type="ARBA" id="ARBA00022759"/>
    </source>
</evidence>
<dbReference type="NCBIfam" id="NF003432">
    <property type="entry name" value="PRK04946.1"/>
    <property type="match status" value="1"/>
</dbReference>
<evidence type="ECO:0000256" key="2">
    <source>
        <dbReference type="ARBA" id="ARBA00022730"/>
    </source>
</evidence>
<comment type="subunit">
    <text evidence="6">Associates with collided ribosomes, but not with correctly translating polysomes.</text>
</comment>
<dbReference type="RefSeq" id="WP_126802054.1">
    <property type="nucleotide sequence ID" value="NZ_PIPL01000001.1"/>
</dbReference>
<organism evidence="8 9">
    <name type="scientific">Aliidiomarina minuta</name>
    <dbReference type="NCBI Taxonomy" id="880057"/>
    <lineage>
        <taxon>Bacteria</taxon>
        <taxon>Pseudomonadati</taxon>
        <taxon>Pseudomonadota</taxon>
        <taxon>Gammaproteobacteria</taxon>
        <taxon>Alteromonadales</taxon>
        <taxon>Idiomarinaceae</taxon>
        <taxon>Aliidiomarina</taxon>
    </lineage>
</organism>
<dbReference type="Gene3D" id="3.30.1370.110">
    <property type="match status" value="1"/>
</dbReference>
<reference evidence="8 9" key="1">
    <citation type="journal article" date="2011" name="Front. Microbiol.">
        <title>Genomic signatures of strain selection and enhancement in Bacillus atrophaeus var. globigii, a historical biowarfare simulant.</title>
        <authorList>
            <person name="Gibbons H.S."/>
            <person name="Broomall S.M."/>
            <person name="McNew L.A."/>
            <person name="Daligault H."/>
            <person name="Chapman C."/>
            <person name="Bruce D."/>
            <person name="Karavis M."/>
            <person name="Krepps M."/>
            <person name="McGregor P.A."/>
            <person name="Hong C."/>
            <person name="Park K.H."/>
            <person name="Akmal A."/>
            <person name="Feldman A."/>
            <person name="Lin J.S."/>
            <person name="Chang W.E."/>
            <person name="Higgs B.W."/>
            <person name="Demirev P."/>
            <person name="Lindquist J."/>
            <person name="Liem A."/>
            <person name="Fochler E."/>
            <person name="Read T.D."/>
            <person name="Tapia R."/>
            <person name="Johnson S."/>
            <person name="Bishop-Lilly K.A."/>
            <person name="Detter C."/>
            <person name="Han C."/>
            <person name="Sozhamannan S."/>
            <person name="Rosenzweig C.N."/>
            <person name="Skowronski E.W."/>
        </authorList>
    </citation>
    <scope>NUCLEOTIDE SEQUENCE [LARGE SCALE GENOMIC DNA]</scope>
    <source>
        <strain evidence="8 9">MLST1</strain>
    </source>
</reference>
<protein>
    <recommendedName>
        <fullName evidence="6">Ribosome rescue factor SmrB</fullName>
        <ecNumber evidence="6">3.1.-.-</ecNumber>
    </recommendedName>
</protein>
<comment type="caution">
    <text evidence="8">The sequence shown here is derived from an EMBL/GenBank/DDBJ whole genome shotgun (WGS) entry which is preliminary data.</text>
</comment>
<dbReference type="Pfam" id="PF01713">
    <property type="entry name" value="Smr"/>
    <property type="match status" value="1"/>
</dbReference>
<name>A0A432W5L1_9GAMM</name>
<evidence type="ECO:0000256" key="5">
    <source>
        <dbReference type="ARBA" id="ARBA00022884"/>
    </source>
</evidence>
<dbReference type="Proteomes" id="UP000288293">
    <property type="component" value="Unassembled WGS sequence"/>
</dbReference>
<dbReference type="PROSITE" id="PS50828">
    <property type="entry name" value="SMR"/>
    <property type="match status" value="1"/>
</dbReference>
<dbReference type="InterPro" id="IPR002625">
    <property type="entry name" value="Smr_dom"/>
</dbReference>
<keyword evidence="4 6" id="KW-0378">Hydrolase</keyword>
<evidence type="ECO:0000256" key="6">
    <source>
        <dbReference type="HAMAP-Rule" id="MF_01042"/>
    </source>
</evidence>
<evidence type="ECO:0000313" key="9">
    <source>
        <dbReference type="Proteomes" id="UP000288293"/>
    </source>
</evidence>
<dbReference type="EMBL" id="PIPL01000001">
    <property type="protein sequence ID" value="RUO25355.1"/>
    <property type="molecule type" value="Genomic_DNA"/>
</dbReference>
<dbReference type="PANTHER" id="PTHR35562:SF1">
    <property type="entry name" value="UPF0115 PROTEIN YFCN"/>
    <property type="match status" value="1"/>
</dbReference>
<comment type="function">
    <text evidence="6">Acts as a ribosome collision sensor. Detects stalled/collided disomes (pairs of ribosomes where the leading ribosome is stalled and a second ribosome has collided with it) and endonucleolytically cleaves mRNA at the 5' boundary of the stalled ribosome. Stalled/collided disomes form a new interface (primarily via the 30S subunits) that binds SmrB. Cleaved mRNA becomes available for tmRNA ligation, leading to ribosomal subunit dissociation and rescue of stalled ribosomes.</text>
</comment>
<dbReference type="GO" id="GO:0072344">
    <property type="term" value="P:rescue of stalled ribosome"/>
    <property type="evidence" value="ECO:0007669"/>
    <property type="project" value="UniProtKB-UniRule"/>
</dbReference>
<dbReference type="SUPFAM" id="SSF160443">
    <property type="entry name" value="SMR domain-like"/>
    <property type="match status" value="1"/>
</dbReference>
<evidence type="ECO:0000256" key="1">
    <source>
        <dbReference type="ARBA" id="ARBA00022722"/>
    </source>
</evidence>
<feature type="domain" description="Smr" evidence="7">
    <location>
        <begin position="100"/>
        <end position="175"/>
    </location>
</feature>
<evidence type="ECO:0000256" key="4">
    <source>
        <dbReference type="ARBA" id="ARBA00022801"/>
    </source>
</evidence>
<dbReference type="EC" id="3.1.-.-" evidence="6"/>
<dbReference type="InterPro" id="IPR022990">
    <property type="entry name" value="SmrB-like"/>
</dbReference>
<keyword evidence="3 6" id="KW-0255">Endonuclease</keyword>
<evidence type="ECO:0000313" key="8">
    <source>
        <dbReference type="EMBL" id="RUO25355.1"/>
    </source>
</evidence>
<dbReference type="GO" id="GO:0004521">
    <property type="term" value="F:RNA endonuclease activity"/>
    <property type="evidence" value="ECO:0007669"/>
    <property type="project" value="UniProtKB-UniRule"/>
</dbReference>
<keyword evidence="1 6" id="KW-0540">Nuclease</keyword>
<dbReference type="GO" id="GO:0016787">
    <property type="term" value="F:hydrolase activity"/>
    <property type="evidence" value="ECO:0007669"/>
    <property type="project" value="UniProtKB-KW"/>
</dbReference>
<keyword evidence="9" id="KW-1185">Reference proteome</keyword>
<sequence length="178" mass="19543">MPDNKLSDAERALFRQAVRGVRNLPKDNNRAPQKVPNQALGKLTARRAATQFQREQASSPFSSGYEPALPEGIMKYTAPGANPYLSKQLRRGDFSPDLVVDLHGLTQVQAQRDLATALNQCMAEHIHCCNVIHGLGSGVLRQRVPGWLMQHPHVLAFHQAPLEWGGQGALLVLVNIGD</sequence>
<accession>A0A432W5L1</accession>
<gene>
    <name evidence="6" type="primary">smrB</name>
    <name evidence="8" type="ORF">CWE09_01060</name>
</gene>
<evidence type="ECO:0000259" key="7">
    <source>
        <dbReference type="PROSITE" id="PS50828"/>
    </source>
</evidence>
<dbReference type="SMART" id="SM00463">
    <property type="entry name" value="SMR"/>
    <property type="match status" value="1"/>
</dbReference>
<keyword evidence="2 6" id="KW-0699">rRNA-binding</keyword>
<dbReference type="InterPro" id="IPR036063">
    <property type="entry name" value="Smr_dom_sf"/>
</dbReference>